<protein>
    <submittedName>
        <fullName evidence="1">Uncharacterized protein</fullName>
    </submittedName>
</protein>
<gene>
    <name evidence="1" type="ORF">H4S07_005680</name>
</gene>
<organism evidence="1 2">
    <name type="scientific">Coemansia furcata</name>
    <dbReference type="NCBI Taxonomy" id="417177"/>
    <lineage>
        <taxon>Eukaryota</taxon>
        <taxon>Fungi</taxon>
        <taxon>Fungi incertae sedis</taxon>
        <taxon>Zoopagomycota</taxon>
        <taxon>Kickxellomycotina</taxon>
        <taxon>Kickxellomycetes</taxon>
        <taxon>Kickxellales</taxon>
        <taxon>Kickxellaceae</taxon>
        <taxon>Coemansia</taxon>
    </lineage>
</organism>
<name>A0ACC1KZR0_9FUNG</name>
<evidence type="ECO:0000313" key="1">
    <source>
        <dbReference type="EMBL" id="KAJ2798489.1"/>
    </source>
</evidence>
<accession>A0ACC1KZR0</accession>
<reference evidence="1" key="1">
    <citation type="submission" date="2022-07" db="EMBL/GenBank/DDBJ databases">
        <title>Phylogenomic reconstructions and comparative analyses of Kickxellomycotina fungi.</title>
        <authorList>
            <person name="Reynolds N.K."/>
            <person name="Stajich J.E."/>
            <person name="Barry K."/>
            <person name="Grigoriev I.V."/>
            <person name="Crous P."/>
            <person name="Smith M.E."/>
        </authorList>
    </citation>
    <scope>NUCLEOTIDE SEQUENCE</scope>
    <source>
        <strain evidence="1">CBS 102833</strain>
    </source>
</reference>
<dbReference type="EMBL" id="JANBUP010002924">
    <property type="protein sequence ID" value="KAJ2798489.1"/>
    <property type="molecule type" value="Genomic_DNA"/>
</dbReference>
<sequence length="128" mass="13634">MPIHGLPKPHHQRLSQNETEQQPSSSAITHVSESPARSALSQNLPLPPPPAPPAPSEDNLNGLLISVASQAIPASVMMDQLYGASYDDEGSRMDTDESEDGRSPSGEVLAQLWDQPAPFALLSSQLNS</sequence>
<keyword evidence="2" id="KW-1185">Reference proteome</keyword>
<comment type="caution">
    <text evidence="1">The sequence shown here is derived from an EMBL/GenBank/DDBJ whole genome shotgun (WGS) entry which is preliminary data.</text>
</comment>
<evidence type="ECO:0000313" key="2">
    <source>
        <dbReference type="Proteomes" id="UP001140096"/>
    </source>
</evidence>
<dbReference type="Proteomes" id="UP001140096">
    <property type="component" value="Unassembled WGS sequence"/>
</dbReference>
<proteinExistence type="predicted"/>